<gene>
    <name evidence="1" type="ORF">GCM10007301_01370</name>
</gene>
<organism evidence="1 2">
    <name type="scientific">Azorhizobium oxalatiphilum</name>
    <dbReference type="NCBI Taxonomy" id="980631"/>
    <lineage>
        <taxon>Bacteria</taxon>
        <taxon>Pseudomonadati</taxon>
        <taxon>Pseudomonadota</taxon>
        <taxon>Alphaproteobacteria</taxon>
        <taxon>Hyphomicrobiales</taxon>
        <taxon>Xanthobacteraceae</taxon>
        <taxon>Azorhizobium</taxon>
    </lineage>
</organism>
<reference evidence="1" key="1">
    <citation type="journal article" date="2014" name="Int. J. Syst. Evol. Microbiol.">
        <title>Complete genome sequence of Corynebacterium casei LMG S-19264T (=DSM 44701T), isolated from a smear-ripened cheese.</title>
        <authorList>
            <consortium name="US DOE Joint Genome Institute (JGI-PGF)"/>
            <person name="Walter F."/>
            <person name="Albersmeier A."/>
            <person name="Kalinowski J."/>
            <person name="Ruckert C."/>
        </authorList>
    </citation>
    <scope>NUCLEOTIDE SEQUENCE</scope>
    <source>
        <strain evidence="1">CCM 7897</strain>
    </source>
</reference>
<keyword evidence="2" id="KW-1185">Reference proteome</keyword>
<proteinExistence type="predicted"/>
<dbReference type="CDD" id="cd19166">
    <property type="entry name" value="HemeO-bac"/>
    <property type="match status" value="1"/>
</dbReference>
<name>A0A917BHI6_9HYPH</name>
<evidence type="ECO:0008006" key="3">
    <source>
        <dbReference type="Google" id="ProtNLM"/>
    </source>
</evidence>
<dbReference type="Pfam" id="PF01126">
    <property type="entry name" value="Heme_oxygenase"/>
    <property type="match status" value="1"/>
</dbReference>
<comment type="caution">
    <text evidence="1">The sequence shown here is derived from an EMBL/GenBank/DDBJ whole genome shotgun (WGS) entry which is preliminary data.</text>
</comment>
<protein>
    <recommendedName>
        <fullName evidence="3">Heme oxygenase</fullName>
    </recommendedName>
</protein>
<dbReference type="GO" id="GO:0006788">
    <property type="term" value="P:heme oxidation"/>
    <property type="evidence" value="ECO:0007669"/>
    <property type="project" value="InterPro"/>
</dbReference>
<dbReference type="InterPro" id="IPR016053">
    <property type="entry name" value="Haem_Oase-like"/>
</dbReference>
<evidence type="ECO:0000313" key="2">
    <source>
        <dbReference type="Proteomes" id="UP000606044"/>
    </source>
</evidence>
<dbReference type="Gene3D" id="1.20.910.10">
    <property type="entry name" value="Heme oxygenase-like"/>
    <property type="match status" value="1"/>
</dbReference>
<reference evidence="1" key="2">
    <citation type="submission" date="2020-09" db="EMBL/GenBank/DDBJ databases">
        <authorList>
            <person name="Sun Q."/>
            <person name="Sedlacek I."/>
        </authorList>
    </citation>
    <scope>NUCLEOTIDE SEQUENCE</scope>
    <source>
        <strain evidence="1">CCM 7897</strain>
    </source>
</reference>
<dbReference type="Proteomes" id="UP000606044">
    <property type="component" value="Unassembled WGS sequence"/>
</dbReference>
<dbReference type="InterPro" id="IPR016084">
    <property type="entry name" value="Haem_Oase-like_multi-hlx"/>
</dbReference>
<dbReference type="AlphaFoldDB" id="A0A917BHI6"/>
<evidence type="ECO:0000313" key="1">
    <source>
        <dbReference type="EMBL" id="GGF45574.1"/>
    </source>
</evidence>
<dbReference type="SUPFAM" id="SSF48613">
    <property type="entry name" value="Heme oxygenase-like"/>
    <property type="match status" value="1"/>
</dbReference>
<dbReference type="EMBL" id="BMCT01000001">
    <property type="protein sequence ID" value="GGF45574.1"/>
    <property type="molecule type" value="Genomic_DNA"/>
</dbReference>
<accession>A0A917BHI6</accession>
<dbReference type="GO" id="GO:0004392">
    <property type="term" value="F:heme oxygenase (decyclizing) activity"/>
    <property type="evidence" value="ECO:0007669"/>
    <property type="project" value="InterPro"/>
</dbReference>
<sequence>MGFQGTQKSHRFELRARTMEQHQALEAAVGPLNSIAAYQRYLRGQEAFRAPLERQLAAVRVPTTLEDVLPVPLAALLTLDRADLGDAVDVVEETAALSFTPSAIFGILYVLEGSTLGARLLHQQAGALGLTAAHGARHLAEQIAQPGTWKQFVSVLDAEEALDLDEAAASANAVFEAGRRAFARLDDAERSNRRPDEL</sequence>